<dbReference type="GO" id="GO:0006629">
    <property type="term" value="P:lipid metabolic process"/>
    <property type="evidence" value="ECO:0007669"/>
    <property type="project" value="InterPro"/>
</dbReference>
<organism evidence="2 3">
    <name type="scientific">Frigoriglobus tundricola</name>
    <dbReference type="NCBI Taxonomy" id="2774151"/>
    <lineage>
        <taxon>Bacteria</taxon>
        <taxon>Pseudomonadati</taxon>
        <taxon>Planctomycetota</taxon>
        <taxon>Planctomycetia</taxon>
        <taxon>Gemmatales</taxon>
        <taxon>Gemmataceae</taxon>
        <taxon>Frigoriglobus</taxon>
    </lineage>
</organism>
<dbReference type="InterPro" id="IPR051236">
    <property type="entry name" value="HAT_RTT109-like"/>
</dbReference>
<evidence type="ECO:0000256" key="1">
    <source>
        <dbReference type="ARBA" id="ARBA00014286"/>
    </source>
</evidence>
<dbReference type="RefSeq" id="WP_171469553.1">
    <property type="nucleotide sequence ID" value="NZ_CP053452.2"/>
</dbReference>
<evidence type="ECO:0000313" key="3">
    <source>
        <dbReference type="Proteomes" id="UP000503447"/>
    </source>
</evidence>
<dbReference type="EMBL" id="CP053452">
    <property type="protein sequence ID" value="QJW93349.1"/>
    <property type="molecule type" value="Genomic_DNA"/>
</dbReference>
<dbReference type="InterPro" id="IPR039559">
    <property type="entry name" value="AIM6_PI-PLC-like_dom"/>
</dbReference>
<gene>
    <name evidence="2" type="ORF">FTUN_0855</name>
</gene>
<accession>A0A6M5YH17</accession>
<reference evidence="3" key="1">
    <citation type="submission" date="2020-05" db="EMBL/GenBank/DDBJ databases">
        <title>Frigoriglobus tundricola gen. nov., sp. nov., a psychrotolerant cellulolytic planctomycete of the family Gemmataceae with two divergent copies of 16S rRNA gene.</title>
        <authorList>
            <person name="Kulichevskaya I.S."/>
            <person name="Ivanova A.A."/>
            <person name="Naumoff D.G."/>
            <person name="Beletsky A.V."/>
            <person name="Rijpstra W.I.C."/>
            <person name="Sinninghe Damste J.S."/>
            <person name="Mardanov A.V."/>
            <person name="Ravin N.V."/>
            <person name="Dedysh S.N."/>
        </authorList>
    </citation>
    <scope>NUCLEOTIDE SEQUENCE [LARGE SCALE GENOMIC DNA]</scope>
    <source>
        <strain evidence="3">PL17</strain>
    </source>
</reference>
<dbReference type="KEGG" id="ftj:FTUN_0855"/>
<protein>
    <recommendedName>
        <fullName evidence="1">Altered inheritance of mitochondria protein 6</fullName>
    </recommendedName>
</protein>
<dbReference type="PANTHER" id="PTHR31571:SF1">
    <property type="entry name" value="ALTERED INHERITANCE OF MITOCHONDRIA PROTEIN 6"/>
    <property type="match status" value="1"/>
</dbReference>
<proteinExistence type="predicted"/>
<dbReference type="InterPro" id="IPR017946">
    <property type="entry name" value="PLC-like_Pdiesterase_TIM-brl"/>
</dbReference>
<dbReference type="CDD" id="cd08577">
    <property type="entry name" value="PI-PLCc_GDPD_SF_unchar3"/>
    <property type="match status" value="1"/>
</dbReference>
<keyword evidence="3" id="KW-1185">Reference proteome</keyword>
<evidence type="ECO:0000313" key="2">
    <source>
        <dbReference type="EMBL" id="QJW93349.1"/>
    </source>
</evidence>
<dbReference type="SUPFAM" id="SSF51695">
    <property type="entry name" value="PLC-like phosphodiesterases"/>
    <property type="match status" value="1"/>
</dbReference>
<dbReference type="PANTHER" id="PTHR31571">
    <property type="entry name" value="ALTERED INHERITANCE OF MITOCHONDRIA PROTEIN 6"/>
    <property type="match status" value="1"/>
</dbReference>
<dbReference type="Gene3D" id="3.20.20.190">
    <property type="entry name" value="Phosphatidylinositol (PI) phosphodiesterase"/>
    <property type="match status" value="1"/>
</dbReference>
<name>A0A6M5YH17_9BACT</name>
<sequence length="268" mass="29596">MIERLFLSLAALLVAGALRADGPKKPLPRAFAHNDYEHERPLLDALDCGFCSVEADIWLVKGQLLVAHTPVAWNKDRTLEKLYLDPLRARAKANGGKIYNGGGAFYLMIDVKTEAKDTYAALAKVLEGYADVLTVTREGKVEPKAVTVVISGNRDPKSLADQKVRYAALDGRPSDLDGDAPATLVPWVSTGWDALFEWTGTGAMPEGERKALRELVARAHKQGRKVRFWAAPEKVEVWKELLAADVDFLNTDKLKELEAFLRGGEEKK</sequence>
<dbReference type="Proteomes" id="UP000503447">
    <property type="component" value="Chromosome"/>
</dbReference>
<dbReference type="AlphaFoldDB" id="A0A6M5YH17"/>
<dbReference type="GO" id="GO:0008081">
    <property type="term" value="F:phosphoric diester hydrolase activity"/>
    <property type="evidence" value="ECO:0007669"/>
    <property type="project" value="InterPro"/>
</dbReference>